<keyword evidence="2" id="KW-1133">Transmembrane helix</keyword>
<dbReference type="PANTHER" id="PTHR35480:SF1">
    <property type="entry name" value="MATERNAL EFFECT EMBRYO ARREST 22"/>
    <property type="match status" value="1"/>
</dbReference>
<dbReference type="EMBL" id="JACTNZ010000003">
    <property type="protein sequence ID" value="KAG5556908.1"/>
    <property type="molecule type" value="Genomic_DNA"/>
</dbReference>
<feature type="region of interest" description="Disordered" evidence="1">
    <location>
        <begin position="151"/>
        <end position="176"/>
    </location>
</feature>
<keyword evidence="4" id="KW-1185">Reference proteome</keyword>
<comment type="caution">
    <text evidence="3">The sequence shown here is derived from an EMBL/GenBank/DDBJ whole genome shotgun (WGS) entry which is preliminary data.</text>
</comment>
<evidence type="ECO:0000313" key="4">
    <source>
        <dbReference type="Proteomes" id="UP000823749"/>
    </source>
</evidence>
<feature type="transmembrane region" description="Helical" evidence="2">
    <location>
        <begin position="977"/>
        <end position="998"/>
    </location>
</feature>
<accession>A0AAV6KXL7</accession>
<evidence type="ECO:0000256" key="1">
    <source>
        <dbReference type="SAM" id="MobiDB-lite"/>
    </source>
</evidence>
<gene>
    <name evidence="3" type="ORF">RHGRI_007220</name>
</gene>
<evidence type="ECO:0000313" key="3">
    <source>
        <dbReference type="EMBL" id="KAG5556908.1"/>
    </source>
</evidence>
<reference evidence="3" key="1">
    <citation type="submission" date="2020-08" db="EMBL/GenBank/DDBJ databases">
        <title>Plant Genome Project.</title>
        <authorList>
            <person name="Zhang R.-G."/>
        </authorList>
    </citation>
    <scope>NUCLEOTIDE SEQUENCE</scope>
    <source>
        <strain evidence="3">WSP0</strain>
        <tissue evidence="3">Leaf</tissue>
    </source>
</reference>
<sequence>MCACNTSSHFSLETEINRLKELLEEERITAESECKKAEPEKKEAKKTWKIVEAEKSKANEERRLADIERKKSEETGVQLEKLKVEAREKLEIERQKVMKKEKRADSEMVKAEEQRNLAQMNQKEAIDEKCHANDLSQQLQEQKQRFEKLQKEMDEQEFSKTSVKMSADLSDKEMRRDATGRGGLILEMLKPEMGESKLVSGDLTSEKVNKGIKEQKQKAVREKRRADSEMRKAEEQRMIAESMKKAVEEKRRADQVAQQLEDNGRKIEGLQKEMLEFASSRKLVEAPVDPPDICMNSETAKMKLLKEQLKFKKKQLKHAKEVAKLEIDRNKILQQELHLLKQERAQFLRRPDLLNNCFPYCSEGRDDNAKSGNIFNSPSFNLKKKLFTKESHQVHLHCNNDLGASDFMKQTINSNAPLLPCTVGNCAQCTSGIDSKVEPLLRGSNRKMLQSSALNSSTSAFTNGPLMGSQERGAFSFMASAIVAGEKSKSKSQSKFSNLSGEVARTRCIDALGRKAGHSRKRKRIVNAVESIEHLYSEHKNWQLRTEETLSMLHGMLNSQTCKSLQKNKGMMSNLECNPIALPARARKKRKASNEEVALKHLCDHNGRKDIQRGEVQAFDAVMGDSGRGNLGSHEEMEGNSMKLLDLHDAVDEDRYLKAIQVPLSPTLPVIEVQNNESFVLDNTGGLVDETSYDGYYSQQANQGPSCKIDVVNMQTESDRWKFETSKTSHVPPLNKNGGIGDPFENVTNNGNGKCVTVYEDNTCPHQMEGSHAERAQRGMPDIYSCRYEGANNLYQSAPVCAHDDIHRCYVVFSDTTKDCSSMSRIFCAAGTCMSDFSTVSQTDLVQKILPALLSIEDLSHKEKACVFFSVLLNKISGIAMDEFRNFLKSGSILFFESFAGHMHTAVSDKQTRCLLAELCASGELLTLIEDFLINRRILVSSDVSSHSLPLRGSIVDIFLNGKEVHLSYETALKHQLLAGSILLAALCAAIDHIGFLYEASYNIFRMHKLDASLVLTILHVFAFVCGSNYFNHKDNGLIMIVVKSLVPFLEKENIPSDSNSWPEFPICRQCPFSMDVFSVEIVVLFLLQQLQNYALSGTVNQDPNEVVNSSLFLSYNEKAENTRRLEGELNLQPMNCSASCCLIKLDMPTAQVKSVFDGNLCHFLDVISLVELVACNMSWNWTCNNIVHRLLRLLESYAQENFFAVTVILLGKLGRLGVDASGYEDNGVENLRCRLSSFLCQNSSRKLSRLSQIAIVNALLGLLSLSFKELIKSTVEVPVVVSSSNPTDCIREWYSGLSNEQQSLSFSFLQSDSVSCCTTSGTNCCLYDLLAWPKFELGFSCSIT</sequence>
<evidence type="ECO:0008006" key="5">
    <source>
        <dbReference type="Google" id="ProtNLM"/>
    </source>
</evidence>
<feature type="region of interest" description="Disordered" evidence="1">
    <location>
        <begin position="723"/>
        <end position="742"/>
    </location>
</feature>
<evidence type="ECO:0000256" key="2">
    <source>
        <dbReference type="SAM" id="Phobius"/>
    </source>
</evidence>
<keyword evidence="2" id="KW-0472">Membrane</keyword>
<organism evidence="3 4">
    <name type="scientific">Rhododendron griersonianum</name>
    <dbReference type="NCBI Taxonomy" id="479676"/>
    <lineage>
        <taxon>Eukaryota</taxon>
        <taxon>Viridiplantae</taxon>
        <taxon>Streptophyta</taxon>
        <taxon>Embryophyta</taxon>
        <taxon>Tracheophyta</taxon>
        <taxon>Spermatophyta</taxon>
        <taxon>Magnoliopsida</taxon>
        <taxon>eudicotyledons</taxon>
        <taxon>Gunneridae</taxon>
        <taxon>Pentapetalae</taxon>
        <taxon>asterids</taxon>
        <taxon>Ericales</taxon>
        <taxon>Ericaceae</taxon>
        <taxon>Ericoideae</taxon>
        <taxon>Rhodoreae</taxon>
        <taxon>Rhododendron</taxon>
    </lineage>
</organism>
<feature type="transmembrane region" description="Helical" evidence="2">
    <location>
        <begin position="1010"/>
        <end position="1031"/>
    </location>
</feature>
<keyword evidence="2" id="KW-0812">Transmembrane</keyword>
<feature type="region of interest" description="Disordered" evidence="1">
    <location>
        <begin position="212"/>
        <end position="233"/>
    </location>
</feature>
<protein>
    <recommendedName>
        <fullName evidence="5">Maternal effect embryo arrest 22</fullName>
    </recommendedName>
</protein>
<proteinExistence type="predicted"/>
<dbReference type="Proteomes" id="UP000823749">
    <property type="component" value="Chromosome 3"/>
</dbReference>
<name>A0AAV6KXL7_9ERIC</name>
<dbReference type="PANTHER" id="PTHR35480">
    <property type="entry name" value="MATERNAL EFFECT EMBRYO ARREST 22"/>
    <property type="match status" value="1"/>
</dbReference>